<feature type="signal peptide" evidence="1">
    <location>
        <begin position="1"/>
        <end position="22"/>
    </location>
</feature>
<keyword evidence="1" id="KW-0732">Signal</keyword>
<gene>
    <name evidence="2" type="ORF">AN936_16520</name>
</gene>
<accession>A0A0N9U991</accession>
<name>A0A0N9U991_SPHMC</name>
<dbReference type="OrthoDB" id="7450581at2"/>
<reference evidence="2 3" key="1">
    <citation type="journal article" date="2015" name="Genome Announc.">
        <title>Complete Genome Sequence of Polypropylene Glycol- and Polyethylene Glycol-Degrading Sphingopyxis macrogoltabida Strain EY-1.</title>
        <authorList>
            <person name="Ohtsubo Y."/>
            <person name="Nagata Y."/>
            <person name="Numata M."/>
            <person name="Tsuchikane K."/>
            <person name="Hosoyama A."/>
            <person name="Yamazoe A."/>
            <person name="Tsuda M."/>
            <person name="Fujita N."/>
            <person name="Kawai F."/>
        </authorList>
    </citation>
    <scope>NUCLEOTIDE SEQUENCE [LARGE SCALE GENOMIC DNA]</scope>
    <source>
        <strain evidence="2 3">EY-1</strain>
    </source>
</reference>
<organism evidence="2 3">
    <name type="scientific">Sphingopyxis macrogoltabida</name>
    <name type="common">Sphingomonas macrogoltabidus</name>
    <dbReference type="NCBI Taxonomy" id="33050"/>
    <lineage>
        <taxon>Bacteria</taxon>
        <taxon>Pseudomonadati</taxon>
        <taxon>Pseudomonadota</taxon>
        <taxon>Alphaproteobacteria</taxon>
        <taxon>Sphingomonadales</taxon>
        <taxon>Sphingomonadaceae</taxon>
        <taxon>Sphingopyxis</taxon>
    </lineage>
</organism>
<evidence type="ECO:0000256" key="1">
    <source>
        <dbReference type="SAM" id="SignalP"/>
    </source>
</evidence>
<dbReference type="RefSeq" id="WP_054589038.1">
    <property type="nucleotide sequence ID" value="NZ_CP012700.1"/>
</dbReference>
<sequence>MLRAARLALAAAILAAAAPVRAEPVSIPIAEVADSAEVRREGDAIRHLASQYLFPAQLGQMPARKLVVYAPGNISVQYTLRGGGNGDGWIDLFVYRPDEGTLADEAQSLEALLIERYKGTPLPTPQGFTDPGAPVMSGWYDAEIGGKPYLTYYQLARHGDWAVKIRFSMPREATDDVRSRAAEALADRPTRWR</sequence>
<evidence type="ECO:0000313" key="2">
    <source>
        <dbReference type="EMBL" id="ALH81902.1"/>
    </source>
</evidence>
<dbReference type="PATRIC" id="fig|33050.5.peg.3426"/>
<feature type="chain" id="PRO_5006038837" description="Lipoprotein" evidence="1">
    <location>
        <begin position="23"/>
        <end position="193"/>
    </location>
</feature>
<dbReference type="KEGG" id="smag:AN936_16520"/>
<dbReference type="EMBL" id="CP012700">
    <property type="protein sequence ID" value="ALH81902.1"/>
    <property type="molecule type" value="Genomic_DNA"/>
</dbReference>
<proteinExistence type="predicted"/>
<evidence type="ECO:0000313" key="3">
    <source>
        <dbReference type="Proteomes" id="UP000058074"/>
    </source>
</evidence>
<protein>
    <recommendedName>
        <fullName evidence="4">Lipoprotein</fullName>
    </recommendedName>
</protein>
<dbReference type="AlphaFoldDB" id="A0A0N9U991"/>
<evidence type="ECO:0008006" key="4">
    <source>
        <dbReference type="Google" id="ProtNLM"/>
    </source>
</evidence>
<dbReference type="Proteomes" id="UP000058074">
    <property type="component" value="Chromosome"/>
</dbReference>